<evidence type="ECO:0000256" key="2">
    <source>
        <dbReference type="ARBA" id="ARBA00022525"/>
    </source>
</evidence>
<evidence type="ECO:0000313" key="6">
    <source>
        <dbReference type="Proteomes" id="UP001156641"/>
    </source>
</evidence>
<sequence length="488" mass="48035">MDSNFCPIIDDPARHLISSAKSAKLNRKAPLLGSTALTGGARLAILGLVGVLMLASRTNSYALPVNGTVVAGSANIANTTTMVTVSQTSQNAVINWQSFSIGQNEAVTFDQPNSSSVTLNRVVGGDPSAILGSLSANGQVFLVNPNGILFAKGAQVNVGGLVASTLDVSNANFMAGSYKFAGSSGAGVFNQGAITAGSGGYVALLGAKVDNEGVITAQLGTVALAGGTAMTLDVAGNRLLNVAVSQGAVNALVTNGGLIQANGGQVLMTAQAAGALLKTVVNNTGVVEAQTVDARNGTIKLLGDMQSGTVNVGGTLDASAPNGGNGGVIETSAAQVNVAPQAKVTTASAKGLVGSWSIDPADFTIGSATGDNISNTTLSQDLVTSNITISTLPGAIPGTTAGTPPTTIMTPSPTGTGTGDINVGDIGVASASDAVSWTASSSPTTLTLDASGNVNINANITATKGNLVVCCGLDVNVDAAITTTNGSM</sequence>
<dbReference type="EMBL" id="BSOS01000003">
    <property type="protein sequence ID" value="GLR65403.1"/>
    <property type="molecule type" value="Genomic_DNA"/>
</dbReference>
<evidence type="ECO:0000256" key="3">
    <source>
        <dbReference type="ARBA" id="ARBA00022729"/>
    </source>
</evidence>
<dbReference type="NCBIfam" id="TIGR01901">
    <property type="entry name" value="adhes_NPXG"/>
    <property type="match status" value="1"/>
</dbReference>
<accession>A0ABQ6A5B5</accession>
<dbReference type="InterPro" id="IPR008638">
    <property type="entry name" value="FhaB/CdiA-like_TPS"/>
</dbReference>
<dbReference type="Gene3D" id="2.160.20.10">
    <property type="entry name" value="Single-stranded right-handed beta-helix, Pectin lyase-like"/>
    <property type="match status" value="1"/>
</dbReference>
<evidence type="ECO:0000313" key="5">
    <source>
        <dbReference type="EMBL" id="GLR65403.1"/>
    </source>
</evidence>
<protein>
    <recommendedName>
        <fullName evidence="4">Filamentous haemagglutinin FhaB/tRNA nuclease CdiA-like TPS domain-containing protein</fullName>
    </recommendedName>
</protein>
<comment type="caution">
    <text evidence="5">The sequence shown here is derived from an EMBL/GenBank/DDBJ whole genome shotgun (WGS) entry which is preliminary data.</text>
</comment>
<keyword evidence="2" id="KW-0964">Secreted</keyword>
<dbReference type="PANTHER" id="PTHR12338:SF8">
    <property type="entry name" value="HEME_HEMOPEXIN-BINDING PROTEIN"/>
    <property type="match status" value="1"/>
</dbReference>
<reference evidence="6" key="1">
    <citation type="journal article" date="2019" name="Int. J. Syst. Evol. Microbiol.">
        <title>The Global Catalogue of Microorganisms (GCM) 10K type strain sequencing project: providing services to taxonomists for standard genome sequencing and annotation.</title>
        <authorList>
            <consortium name="The Broad Institute Genomics Platform"/>
            <consortium name="The Broad Institute Genome Sequencing Center for Infectious Disease"/>
            <person name="Wu L."/>
            <person name="Ma J."/>
        </authorList>
    </citation>
    <scope>NUCLEOTIDE SEQUENCE [LARGE SCALE GENOMIC DNA]</scope>
    <source>
        <strain evidence="6">NBRC 112502</strain>
    </source>
</reference>
<dbReference type="RefSeq" id="WP_284255891.1">
    <property type="nucleotide sequence ID" value="NZ_BSOS01000003.1"/>
</dbReference>
<dbReference type="SUPFAM" id="SSF51126">
    <property type="entry name" value="Pectin lyase-like"/>
    <property type="match status" value="1"/>
</dbReference>
<dbReference type="PANTHER" id="PTHR12338">
    <property type="entry name" value="AUTOTRANSPORTER"/>
    <property type="match status" value="1"/>
</dbReference>
<feature type="domain" description="Filamentous haemagglutinin FhaB/tRNA nuclease CdiA-like TPS" evidence="4">
    <location>
        <begin position="60"/>
        <end position="172"/>
    </location>
</feature>
<proteinExistence type="predicted"/>
<dbReference type="Proteomes" id="UP001156641">
    <property type="component" value="Unassembled WGS sequence"/>
</dbReference>
<name>A0ABQ6A5B5_9PROT</name>
<evidence type="ECO:0000259" key="4">
    <source>
        <dbReference type="SMART" id="SM00912"/>
    </source>
</evidence>
<dbReference type="InterPro" id="IPR012334">
    <property type="entry name" value="Pectin_lyas_fold"/>
</dbReference>
<dbReference type="InterPro" id="IPR050909">
    <property type="entry name" value="Bact_Autotransporter_VF"/>
</dbReference>
<comment type="subcellular location">
    <subcellularLocation>
        <location evidence="1">Secreted</location>
    </subcellularLocation>
</comment>
<gene>
    <name evidence="5" type="ORF">GCM10010909_00810</name>
</gene>
<dbReference type="Pfam" id="PF05860">
    <property type="entry name" value="TPS"/>
    <property type="match status" value="1"/>
</dbReference>
<dbReference type="InterPro" id="IPR011050">
    <property type="entry name" value="Pectin_lyase_fold/virulence"/>
</dbReference>
<keyword evidence="6" id="KW-1185">Reference proteome</keyword>
<evidence type="ECO:0000256" key="1">
    <source>
        <dbReference type="ARBA" id="ARBA00004613"/>
    </source>
</evidence>
<organism evidence="5 6">
    <name type="scientific">Acidocella aquatica</name>
    <dbReference type="NCBI Taxonomy" id="1922313"/>
    <lineage>
        <taxon>Bacteria</taxon>
        <taxon>Pseudomonadati</taxon>
        <taxon>Pseudomonadota</taxon>
        <taxon>Alphaproteobacteria</taxon>
        <taxon>Acetobacterales</taxon>
        <taxon>Acidocellaceae</taxon>
        <taxon>Acidocella</taxon>
    </lineage>
</organism>
<keyword evidence="3" id="KW-0732">Signal</keyword>
<dbReference type="SMART" id="SM00912">
    <property type="entry name" value="Haemagg_act"/>
    <property type="match status" value="1"/>
</dbReference>